<protein>
    <recommendedName>
        <fullName evidence="1">HNH endonuclease 5 domain-containing protein</fullName>
    </recommendedName>
</protein>
<dbReference type="Pfam" id="PF14279">
    <property type="entry name" value="HNH_5"/>
    <property type="match status" value="1"/>
</dbReference>
<evidence type="ECO:0000313" key="2">
    <source>
        <dbReference type="EMBL" id="RWY49297.1"/>
    </source>
</evidence>
<comment type="caution">
    <text evidence="2">The sequence shown here is derived from an EMBL/GenBank/DDBJ whole genome shotgun (WGS) entry which is preliminary data.</text>
</comment>
<organism evidence="2 3">
    <name type="scientific">Mucilaginibacter gilvus</name>
    <dbReference type="NCBI Taxonomy" id="2305909"/>
    <lineage>
        <taxon>Bacteria</taxon>
        <taxon>Pseudomonadati</taxon>
        <taxon>Bacteroidota</taxon>
        <taxon>Sphingobacteriia</taxon>
        <taxon>Sphingobacteriales</taxon>
        <taxon>Sphingobacteriaceae</taxon>
        <taxon>Mucilaginibacter</taxon>
    </lineage>
</organism>
<dbReference type="Proteomes" id="UP000286701">
    <property type="component" value="Unassembled WGS sequence"/>
</dbReference>
<dbReference type="EMBL" id="SBIW01000008">
    <property type="protein sequence ID" value="RWY49297.1"/>
    <property type="molecule type" value="Genomic_DNA"/>
</dbReference>
<keyword evidence="3" id="KW-1185">Reference proteome</keyword>
<evidence type="ECO:0000259" key="1">
    <source>
        <dbReference type="Pfam" id="PF14279"/>
    </source>
</evidence>
<evidence type="ECO:0000313" key="3">
    <source>
        <dbReference type="Proteomes" id="UP000286701"/>
    </source>
</evidence>
<dbReference type="InterPro" id="IPR029471">
    <property type="entry name" value="HNH_5"/>
</dbReference>
<dbReference type="OrthoDB" id="255953at2"/>
<gene>
    <name evidence="2" type="ORF">EPL05_17970</name>
</gene>
<reference evidence="2 3" key="1">
    <citation type="submission" date="2019-01" db="EMBL/GenBank/DDBJ databases">
        <title>Mucilaginibacter antarcticum sp. nov., isolated from antarctic soil.</title>
        <authorList>
            <person name="Yan Y.-Q."/>
            <person name="Du Z.-J."/>
        </authorList>
    </citation>
    <scope>NUCLEOTIDE SEQUENCE [LARGE SCALE GENOMIC DNA]</scope>
    <source>
        <strain evidence="2 3">F01003</strain>
    </source>
</reference>
<dbReference type="AlphaFoldDB" id="A0A3S3YZ58"/>
<accession>A0A3S3YZ58</accession>
<name>A0A3S3YZ58_9SPHI</name>
<feature type="domain" description="HNH endonuclease 5" evidence="1">
    <location>
        <begin position="45"/>
        <end position="87"/>
    </location>
</feature>
<proteinExistence type="predicted"/>
<sequence length="374" mass="43106">MRNVYCMKDFAVEQISFLENYSIQNILISNDGSRHTLIPQSKRTCRFCNKSSPDVTFNCVAHLIPHSWGNKNLKSDFECDDCNNKFSLFESDFSSLLGIYKTLNNINDQKKTFSSNTIKAKEIVLKSGKTITWIINRNPNEECFKLDVENGVTSAEYYKSAYAPINIYKLFLKIALSCLPREDIGMYDNLINILHKNANQQLQMFARQISIYELSFKVASPRAIVFKRNDTLCKNLMHHIQIYFEDFIYNFPIPLNIFDFNPLWHNNKAIEITFCPPLFFDKLEDSAHCTRGFIDLSRIDKIKEREKFAFSSEPGSFTKLSSWDKVVGVKDNVNLSDVPIDGVVMTESGVEFDVDDLAEIQSIFKKTRKETGTL</sequence>